<reference evidence="2 3" key="1">
    <citation type="submission" date="2018-06" db="EMBL/GenBank/DDBJ databases">
        <title>Three novel Pseudomonas species isolated from symptomatic oak.</title>
        <authorList>
            <person name="Bueno-Gonzalez V."/>
            <person name="Brady C."/>
        </authorList>
    </citation>
    <scope>NUCLEOTIDE SEQUENCE [LARGE SCALE GENOMIC DNA]</scope>
    <source>
        <strain evidence="2 3">P26B</strain>
    </source>
</reference>
<keyword evidence="1" id="KW-1277">Toxin-antitoxin system</keyword>
<organism evidence="2 3">
    <name type="scientific">Phytopseudomonas dryadis</name>
    <dbReference type="NCBI Taxonomy" id="2487520"/>
    <lineage>
        <taxon>Bacteria</taxon>
        <taxon>Pseudomonadati</taxon>
        <taxon>Pseudomonadota</taxon>
        <taxon>Gammaproteobacteria</taxon>
        <taxon>Pseudomonadales</taxon>
        <taxon>Pseudomonadaceae</taxon>
        <taxon>Phytopseudomonas</taxon>
    </lineage>
</organism>
<gene>
    <name evidence="2" type="ORF">DNK34_14980</name>
</gene>
<evidence type="ECO:0000313" key="2">
    <source>
        <dbReference type="EMBL" id="TBV04048.1"/>
    </source>
</evidence>
<sequence>MGPPGMKRGIRLRPEVEAELEAAIDWYEACAPGLGSDFMRAVEASLASIERNPEYYQVVFDTARRALLRRFPYALIYSIEPDAIVIAACLHTRQNPERWQRQNG</sequence>
<name>A0ABY1Z475_9GAMM</name>
<protein>
    <submittedName>
        <fullName evidence="2">Addiction module toxin RelE</fullName>
    </submittedName>
</protein>
<dbReference type="Proteomes" id="UP000291334">
    <property type="component" value="Unassembled WGS sequence"/>
</dbReference>
<dbReference type="InterPro" id="IPR035093">
    <property type="entry name" value="RelE/ParE_toxin_dom_sf"/>
</dbReference>
<dbReference type="Gene3D" id="3.30.2310.20">
    <property type="entry name" value="RelE-like"/>
    <property type="match status" value="1"/>
</dbReference>
<comment type="caution">
    <text evidence="2">The sequence shown here is derived from an EMBL/GenBank/DDBJ whole genome shotgun (WGS) entry which is preliminary data.</text>
</comment>
<dbReference type="InterPro" id="IPR007712">
    <property type="entry name" value="RelE/ParE_toxin"/>
</dbReference>
<keyword evidence="3" id="KW-1185">Reference proteome</keyword>
<evidence type="ECO:0000313" key="3">
    <source>
        <dbReference type="Proteomes" id="UP000291334"/>
    </source>
</evidence>
<accession>A0ABY1Z475</accession>
<evidence type="ECO:0000256" key="1">
    <source>
        <dbReference type="ARBA" id="ARBA00022649"/>
    </source>
</evidence>
<dbReference type="EMBL" id="QJUM01000017">
    <property type="protein sequence ID" value="TBV04048.1"/>
    <property type="molecule type" value="Genomic_DNA"/>
</dbReference>
<dbReference type="Pfam" id="PF05016">
    <property type="entry name" value="ParE_toxin"/>
    <property type="match status" value="1"/>
</dbReference>
<proteinExistence type="predicted"/>